<gene>
    <name evidence="2" type="ORF">A4U43_C09F15500</name>
</gene>
<dbReference type="AlphaFoldDB" id="A0A5P1E7Y2"/>
<feature type="compositionally biased region" description="Basic and acidic residues" evidence="1">
    <location>
        <begin position="92"/>
        <end position="101"/>
    </location>
</feature>
<evidence type="ECO:0000313" key="2">
    <source>
        <dbReference type="EMBL" id="ONK58674.1"/>
    </source>
</evidence>
<name>A0A5P1E7Y2_ASPOF</name>
<feature type="compositionally biased region" description="Basic and acidic residues" evidence="1">
    <location>
        <begin position="59"/>
        <end position="76"/>
    </location>
</feature>
<feature type="compositionally biased region" description="Low complexity" evidence="1">
    <location>
        <begin position="153"/>
        <end position="163"/>
    </location>
</feature>
<keyword evidence="3" id="KW-1185">Reference proteome</keyword>
<proteinExistence type="predicted"/>
<dbReference type="Proteomes" id="UP000243459">
    <property type="component" value="Chromosome 9"/>
</dbReference>
<dbReference type="Gramene" id="ONK58674">
    <property type="protein sequence ID" value="ONK58674"/>
    <property type="gene ID" value="A4U43_C09F15500"/>
</dbReference>
<reference evidence="3" key="1">
    <citation type="journal article" date="2017" name="Nat. Commun.">
        <title>The asparagus genome sheds light on the origin and evolution of a young Y chromosome.</title>
        <authorList>
            <person name="Harkess A."/>
            <person name="Zhou J."/>
            <person name="Xu C."/>
            <person name="Bowers J.E."/>
            <person name="Van der Hulst R."/>
            <person name="Ayyampalayam S."/>
            <person name="Mercati F."/>
            <person name="Riccardi P."/>
            <person name="McKain M.R."/>
            <person name="Kakrana A."/>
            <person name="Tang H."/>
            <person name="Ray J."/>
            <person name="Groenendijk J."/>
            <person name="Arikit S."/>
            <person name="Mathioni S.M."/>
            <person name="Nakano M."/>
            <person name="Shan H."/>
            <person name="Telgmann-Rauber A."/>
            <person name="Kanno A."/>
            <person name="Yue Z."/>
            <person name="Chen H."/>
            <person name="Li W."/>
            <person name="Chen Y."/>
            <person name="Xu X."/>
            <person name="Zhang Y."/>
            <person name="Luo S."/>
            <person name="Chen H."/>
            <person name="Gao J."/>
            <person name="Mao Z."/>
            <person name="Pires J.C."/>
            <person name="Luo M."/>
            <person name="Kudrna D."/>
            <person name="Wing R.A."/>
            <person name="Meyers B.C."/>
            <person name="Yi K."/>
            <person name="Kong H."/>
            <person name="Lavrijsen P."/>
            <person name="Sunseri F."/>
            <person name="Falavigna A."/>
            <person name="Ye Y."/>
            <person name="Leebens-Mack J.H."/>
            <person name="Chen G."/>
        </authorList>
    </citation>
    <scope>NUCLEOTIDE SEQUENCE [LARGE SCALE GENOMIC DNA]</scope>
    <source>
        <strain evidence="3">cv. DH0086</strain>
    </source>
</reference>
<feature type="region of interest" description="Disordered" evidence="1">
    <location>
        <begin position="120"/>
        <end position="168"/>
    </location>
</feature>
<evidence type="ECO:0000313" key="3">
    <source>
        <dbReference type="Proteomes" id="UP000243459"/>
    </source>
</evidence>
<feature type="compositionally biased region" description="Low complexity" evidence="1">
    <location>
        <begin position="120"/>
        <end position="132"/>
    </location>
</feature>
<sequence>MSPSVRLRWPLFPTALLVVCRMRALRSGLRQAAEEALPSLIRAAEQKAAREMREKDIELAVRADKNTAEPSRRRSATEPPRARSGSNVRQKQRGDRVEPQVRARTQVSAWKLRRRVSASWSGKGAATAAGTPIAPPRRGVQGGGCLTEGEGEGAAPAPSGSEELPGSSCGRRLGFSAALCRHLSLVPRTCEPGAGAVPRLPPFTKNVAQIFMS</sequence>
<evidence type="ECO:0000256" key="1">
    <source>
        <dbReference type="SAM" id="MobiDB-lite"/>
    </source>
</evidence>
<accession>A0A5P1E7Y2</accession>
<feature type="region of interest" description="Disordered" evidence="1">
    <location>
        <begin position="59"/>
        <end position="105"/>
    </location>
</feature>
<dbReference type="EMBL" id="CM007389">
    <property type="protein sequence ID" value="ONK58674.1"/>
    <property type="molecule type" value="Genomic_DNA"/>
</dbReference>
<organism evidence="2 3">
    <name type="scientific">Asparagus officinalis</name>
    <name type="common">Garden asparagus</name>
    <dbReference type="NCBI Taxonomy" id="4686"/>
    <lineage>
        <taxon>Eukaryota</taxon>
        <taxon>Viridiplantae</taxon>
        <taxon>Streptophyta</taxon>
        <taxon>Embryophyta</taxon>
        <taxon>Tracheophyta</taxon>
        <taxon>Spermatophyta</taxon>
        <taxon>Magnoliopsida</taxon>
        <taxon>Liliopsida</taxon>
        <taxon>Asparagales</taxon>
        <taxon>Asparagaceae</taxon>
        <taxon>Asparagoideae</taxon>
        <taxon>Asparagus</taxon>
    </lineage>
</organism>
<protein>
    <submittedName>
        <fullName evidence="2">Uncharacterized protein</fullName>
    </submittedName>
</protein>